<feature type="transmembrane region" description="Helical" evidence="6">
    <location>
        <begin position="45"/>
        <end position="65"/>
    </location>
</feature>
<reference evidence="8 9" key="1">
    <citation type="submission" date="2015-05" db="EMBL/GenBank/DDBJ databases">
        <title>Genome sequencing and analysis of members of genus Stenotrophomonas.</title>
        <authorList>
            <person name="Patil P.P."/>
            <person name="Midha S."/>
            <person name="Patil P.B."/>
        </authorList>
    </citation>
    <scope>NUCLEOTIDE SEQUENCE [LARGE SCALE GENOMIC DNA]</scope>
    <source>
        <strain evidence="8 9">DSM 18941</strain>
    </source>
</reference>
<dbReference type="Proteomes" id="UP000051863">
    <property type="component" value="Unassembled WGS sequence"/>
</dbReference>
<evidence type="ECO:0000313" key="8">
    <source>
        <dbReference type="EMBL" id="KRG65732.1"/>
    </source>
</evidence>
<dbReference type="EMBL" id="LDJJ01000053">
    <property type="protein sequence ID" value="KRG65732.1"/>
    <property type="molecule type" value="Genomic_DNA"/>
</dbReference>
<dbReference type="Gene3D" id="3.40.720.10">
    <property type="entry name" value="Alkaline Phosphatase, subunit A"/>
    <property type="match status" value="1"/>
</dbReference>
<name>A0A0R0CJE4_9GAMM</name>
<keyword evidence="9" id="KW-1185">Reference proteome</keyword>
<dbReference type="CDD" id="cd16015">
    <property type="entry name" value="LTA_synthase"/>
    <property type="match status" value="1"/>
</dbReference>
<protein>
    <recommendedName>
        <fullName evidence="7">Sulfatase N-terminal domain-containing protein</fullName>
    </recommendedName>
</protein>
<comment type="subcellular location">
    <subcellularLocation>
        <location evidence="1">Cell membrane</location>
        <topology evidence="1">Multi-pass membrane protein</topology>
    </subcellularLocation>
</comment>
<dbReference type="InterPro" id="IPR000917">
    <property type="entry name" value="Sulfatase_N"/>
</dbReference>
<keyword evidence="4 6" id="KW-1133">Transmembrane helix</keyword>
<comment type="caution">
    <text evidence="8">The sequence shown here is derived from an EMBL/GenBank/DDBJ whole genome shotgun (WGS) entry which is preliminary data.</text>
</comment>
<accession>A0A0R0CJE4</accession>
<dbReference type="AlphaFoldDB" id="A0A0R0CJE4"/>
<keyword evidence="3 6" id="KW-0812">Transmembrane</keyword>
<evidence type="ECO:0000256" key="2">
    <source>
        <dbReference type="ARBA" id="ARBA00022475"/>
    </source>
</evidence>
<evidence type="ECO:0000256" key="4">
    <source>
        <dbReference type="ARBA" id="ARBA00022989"/>
    </source>
</evidence>
<feature type="transmembrane region" description="Helical" evidence="6">
    <location>
        <begin position="77"/>
        <end position="97"/>
    </location>
</feature>
<sequence length="663" mass="73153">MWLLVAGMVILGGLARLFMWWDYAGAERGLALLWPALGRGLRYDLVAGAIGASLIGLLMVPVWLSGRRELAIRLAQWLSLALLMLFAVLSICEHFYYGFYKTRFDPIVFGMFEDDTGAILETVWDDYPVVWGVLGLLLVGGALRWLIPRAGGWLAVRWPRASGAWGRALLLVLQCVLLLLLARGSVGSFPLIRRDVTVSADPFVNALVLNAPLTLYRAARTRANETEISQDPTVGLKRLGFADLADAAKAAGLGSADPQHIEAALFAQAPGQPRALAQSPHVVLGLLESFGQDLLYADGPGNDMLGRLRGELPTGQRFENFIAGQNGTHPTLENLLLGTPITPLTRGRNARLGFDTAAALPFQRAGYRTVFVYGGGSDWRDIGTALTHQGFDRVYDARDIKQRFGKARGTEWGLYDGWLFQFAQELLAQADARGERLFLVLLTTSNHPPHTLDTPRHEYPLDPAALGPRALADPEQLRMMLATYQYQADELGGFLQQLREQPLGERTIVAMSGDHNLRSHYRYDLPAEQVDVDRVFAWMRVPAAYAPSTSAPDTTAFAGHADLVPTLVELALPGQRYFATGRNLWQPAPDGGQALAQFDRLYTHAGLLLPLDKPQLHRWRDSRHLQVQGVAPDAANAAQAHRAAAWVALRDWHIRQQVVRRRG</sequence>
<keyword evidence="2" id="KW-1003">Cell membrane</keyword>
<organism evidence="8 9">
    <name type="scientific">Stenotrophomonas terrae</name>
    <dbReference type="NCBI Taxonomy" id="405446"/>
    <lineage>
        <taxon>Bacteria</taxon>
        <taxon>Pseudomonadati</taxon>
        <taxon>Pseudomonadota</taxon>
        <taxon>Gammaproteobacteria</taxon>
        <taxon>Lysobacterales</taxon>
        <taxon>Lysobacteraceae</taxon>
        <taxon>Stenotrophomonas</taxon>
    </lineage>
</organism>
<feature type="transmembrane region" description="Helical" evidence="6">
    <location>
        <begin position="168"/>
        <end position="192"/>
    </location>
</feature>
<evidence type="ECO:0000259" key="7">
    <source>
        <dbReference type="Pfam" id="PF00884"/>
    </source>
</evidence>
<evidence type="ECO:0000256" key="6">
    <source>
        <dbReference type="SAM" id="Phobius"/>
    </source>
</evidence>
<dbReference type="InterPro" id="IPR017850">
    <property type="entry name" value="Alkaline_phosphatase_core_sf"/>
</dbReference>
<dbReference type="InterPro" id="IPR050448">
    <property type="entry name" value="OpgB/LTA_synthase_biosynth"/>
</dbReference>
<dbReference type="PANTHER" id="PTHR47371">
    <property type="entry name" value="LIPOTEICHOIC ACID SYNTHASE"/>
    <property type="match status" value="1"/>
</dbReference>
<feature type="transmembrane region" description="Helical" evidence="6">
    <location>
        <begin position="129"/>
        <end position="147"/>
    </location>
</feature>
<evidence type="ECO:0000313" key="9">
    <source>
        <dbReference type="Proteomes" id="UP000051863"/>
    </source>
</evidence>
<gene>
    <name evidence="8" type="ORF">ABB27_15235</name>
</gene>
<dbReference type="PANTHER" id="PTHR47371:SF3">
    <property type="entry name" value="PHOSPHOGLYCEROL TRANSFERASE I"/>
    <property type="match status" value="1"/>
</dbReference>
<evidence type="ECO:0000256" key="5">
    <source>
        <dbReference type="ARBA" id="ARBA00023136"/>
    </source>
</evidence>
<dbReference type="PATRIC" id="fig|405446.3.peg.2800"/>
<evidence type="ECO:0000256" key="3">
    <source>
        <dbReference type="ARBA" id="ARBA00022692"/>
    </source>
</evidence>
<dbReference type="Pfam" id="PF00884">
    <property type="entry name" value="Sulfatase"/>
    <property type="match status" value="1"/>
</dbReference>
<dbReference type="GO" id="GO:0005886">
    <property type="term" value="C:plasma membrane"/>
    <property type="evidence" value="ECO:0007669"/>
    <property type="project" value="UniProtKB-SubCell"/>
</dbReference>
<feature type="domain" description="Sulfatase N-terminal" evidence="7">
    <location>
        <begin position="280"/>
        <end position="571"/>
    </location>
</feature>
<evidence type="ECO:0000256" key="1">
    <source>
        <dbReference type="ARBA" id="ARBA00004651"/>
    </source>
</evidence>
<keyword evidence="5 6" id="KW-0472">Membrane</keyword>
<proteinExistence type="predicted"/>
<dbReference type="SUPFAM" id="SSF53649">
    <property type="entry name" value="Alkaline phosphatase-like"/>
    <property type="match status" value="1"/>
</dbReference>